<feature type="domain" description="Saccharopine dehydrogenase NADP binding" evidence="2">
    <location>
        <begin position="5"/>
        <end position="115"/>
    </location>
</feature>
<evidence type="ECO:0000256" key="1">
    <source>
        <dbReference type="ARBA" id="ARBA00023002"/>
    </source>
</evidence>
<protein>
    <submittedName>
        <fullName evidence="4">Saccharopine dehydrogenase</fullName>
    </submittedName>
</protein>
<keyword evidence="1" id="KW-0560">Oxidoreductase</keyword>
<dbReference type="Pfam" id="PF03435">
    <property type="entry name" value="Sacchrp_dh_NADP"/>
    <property type="match status" value="1"/>
</dbReference>
<dbReference type="OrthoDB" id="973788at2"/>
<dbReference type="PANTHER" id="PTHR11133">
    <property type="entry name" value="SACCHAROPINE DEHYDROGENASE"/>
    <property type="match status" value="1"/>
</dbReference>
<keyword evidence="5" id="KW-1185">Reference proteome</keyword>
<dbReference type="GO" id="GO:0004753">
    <property type="term" value="F:saccharopine dehydrogenase activity"/>
    <property type="evidence" value="ECO:0007669"/>
    <property type="project" value="TreeGrafter"/>
</dbReference>
<evidence type="ECO:0000313" key="4">
    <source>
        <dbReference type="EMBL" id="ASP48843.1"/>
    </source>
</evidence>
<dbReference type="Proteomes" id="UP000202259">
    <property type="component" value="Chromosome"/>
</dbReference>
<dbReference type="GO" id="GO:0019878">
    <property type="term" value="P:lysine biosynthetic process via aminoadipic acid"/>
    <property type="evidence" value="ECO:0007669"/>
    <property type="project" value="TreeGrafter"/>
</dbReference>
<dbReference type="RefSeq" id="WP_081152467.1">
    <property type="nucleotide sequence ID" value="NZ_CP020465.1"/>
</dbReference>
<evidence type="ECO:0000313" key="5">
    <source>
        <dbReference type="Proteomes" id="UP000202259"/>
    </source>
</evidence>
<dbReference type="GO" id="GO:0005737">
    <property type="term" value="C:cytoplasm"/>
    <property type="evidence" value="ECO:0007669"/>
    <property type="project" value="TreeGrafter"/>
</dbReference>
<dbReference type="InterPro" id="IPR032095">
    <property type="entry name" value="Sacchrp_dh-like_C"/>
</dbReference>
<reference evidence="4 5" key="1">
    <citation type="submission" date="2017-08" db="EMBL/GenBank/DDBJ databases">
        <title>Complete genome of Colwellia sp. NB097-1, a psychrophile bacterium ioslated from Bering Sea.</title>
        <authorList>
            <person name="Chen X."/>
        </authorList>
    </citation>
    <scope>NUCLEOTIDE SEQUENCE [LARGE SCALE GENOMIC DNA]</scope>
    <source>
        <strain evidence="4 5">NB097-1</strain>
    </source>
</reference>
<organism evidence="4 5">
    <name type="scientific">Cognaticolwellia beringensis</name>
    <dbReference type="NCBI Taxonomy" id="1967665"/>
    <lineage>
        <taxon>Bacteria</taxon>
        <taxon>Pseudomonadati</taxon>
        <taxon>Pseudomonadota</taxon>
        <taxon>Gammaproteobacteria</taxon>
        <taxon>Alteromonadales</taxon>
        <taxon>Colwelliaceae</taxon>
        <taxon>Cognaticolwellia</taxon>
    </lineage>
</organism>
<accession>A0A222GB26</accession>
<dbReference type="InterPro" id="IPR051168">
    <property type="entry name" value="AASS"/>
</dbReference>
<dbReference type="SUPFAM" id="SSF55347">
    <property type="entry name" value="Glyceraldehyde-3-phosphate dehydrogenase-like, C-terminal domain"/>
    <property type="match status" value="1"/>
</dbReference>
<evidence type="ECO:0000259" key="2">
    <source>
        <dbReference type="Pfam" id="PF03435"/>
    </source>
</evidence>
<dbReference type="PANTHER" id="PTHR11133:SF22">
    <property type="entry name" value="ALPHA-AMINOADIPIC SEMIALDEHYDE SYNTHASE, MITOCHONDRIAL"/>
    <property type="match status" value="1"/>
</dbReference>
<dbReference type="InterPro" id="IPR036291">
    <property type="entry name" value="NAD(P)-bd_dom_sf"/>
</dbReference>
<dbReference type="Gene3D" id="3.40.50.720">
    <property type="entry name" value="NAD(P)-binding Rossmann-like Domain"/>
    <property type="match status" value="1"/>
</dbReference>
<dbReference type="InterPro" id="IPR005097">
    <property type="entry name" value="Sacchrp_dh_NADP-bd"/>
</dbReference>
<gene>
    <name evidence="4" type="ORF">B5D82_14355</name>
</gene>
<dbReference type="Gene3D" id="3.30.360.10">
    <property type="entry name" value="Dihydrodipicolinate Reductase, domain 2"/>
    <property type="match status" value="1"/>
</dbReference>
<dbReference type="AlphaFoldDB" id="A0A222GB26"/>
<dbReference type="EMBL" id="CP020465">
    <property type="protein sequence ID" value="ASP48843.1"/>
    <property type="molecule type" value="Genomic_DNA"/>
</dbReference>
<dbReference type="KEGG" id="cber:B5D82_14355"/>
<dbReference type="Pfam" id="PF16653">
    <property type="entry name" value="Sacchrp_dh_C"/>
    <property type="match status" value="1"/>
</dbReference>
<evidence type="ECO:0000259" key="3">
    <source>
        <dbReference type="Pfam" id="PF16653"/>
    </source>
</evidence>
<dbReference type="SUPFAM" id="SSF51735">
    <property type="entry name" value="NAD(P)-binding Rossmann-fold domains"/>
    <property type="match status" value="1"/>
</dbReference>
<proteinExistence type="predicted"/>
<name>A0A222GB26_9GAMM</name>
<feature type="domain" description="Saccharopine dehydrogenase-like C-terminal" evidence="3">
    <location>
        <begin position="119"/>
        <end position="369"/>
    </location>
</feature>
<sequence>MKNTIHWLGAGLSSAPGIKALANKTTPLIVWNRSLEKAKKTLLNSEIDIRQLDWNVLSDTVKAGDVIVSMLPATKHVEIAELCLKHKAHFVSSSYIAPEMQALDSQAKSAGVCFVNEVGLDPGIDHLLAHLLVDKYRKSAVYAAKNQHFFRSYCGGFPKVANDFKYKFSWSPLGVLKALRSKAQWQEYGQVKTSNAPWEALSRYEAQLNNGNEVFQAYPNRDSLPFLKQYHFGEDWDVQQFVRGTLRLDGWSTAWQPLFDEIAQLSGDKGEQRLQDLSEELETKYGYAEGEADRVVMCVELEIRSADDVIWHQSYHLDSKGDERGQAMARLVSLPVCLAIESVLNNEISQGVTAAPDQAEQINLWLKSLGDAGEKITFKNHLV</sequence>